<dbReference type="SUPFAM" id="SSF56112">
    <property type="entry name" value="Protein kinase-like (PK-like)"/>
    <property type="match status" value="1"/>
</dbReference>
<feature type="coiled-coil region" evidence="4">
    <location>
        <begin position="520"/>
        <end position="554"/>
    </location>
</feature>
<evidence type="ECO:0000256" key="5">
    <source>
        <dbReference type="SAM" id="MobiDB-lite"/>
    </source>
</evidence>
<keyword evidence="1 3" id="KW-0547">Nucleotide-binding</keyword>
<dbReference type="InterPro" id="IPR017441">
    <property type="entry name" value="Protein_kinase_ATP_BS"/>
</dbReference>
<dbReference type="Gene3D" id="1.10.510.10">
    <property type="entry name" value="Transferase(Phosphotransferase) domain 1"/>
    <property type="match status" value="1"/>
</dbReference>
<organism evidence="7 8">
    <name type="scientific">Porites evermanni</name>
    <dbReference type="NCBI Taxonomy" id="104178"/>
    <lineage>
        <taxon>Eukaryota</taxon>
        <taxon>Metazoa</taxon>
        <taxon>Cnidaria</taxon>
        <taxon>Anthozoa</taxon>
        <taxon>Hexacorallia</taxon>
        <taxon>Scleractinia</taxon>
        <taxon>Fungiina</taxon>
        <taxon>Poritidae</taxon>
        <taxon>Porites</taxon>
    </lineage>
</organism>
<protein>
    <recommendedName>
        <fullName evidence="6">Protein kinase domain-containing protein</fullName>
    </recommendedName>
</protein>
<sequence length="1081" mass="122594">MEPFPQSKAEGTKKVIVATKNTSNNVLRARSAKGAASPQHHKNRPAKTFPGSPPANGSLINLSWHNVRNGSPDKTPLGHYQSGTSFETSSNGVRLNSSNFLSESKFNATLFSSAAGHSSRGLDDEEAMDIDHQDIDINDEAACAVATCDSASKLTEGISSAHERPRAPKHKIITDDYTADEEKNRKASSTKPMETKEESSVPIVNQEKETVTIAPDQKVTSTDSLPQKRRAIYIVLHVSTIKIGQLVGKASAPVKIYAEKVFIEMETAEGNGCKRASYHFRIPCKDLTECRVNFGGSPLLLAVKPSAAGASAIQEKCKERGTFLDPHSQDVKKRYIVLVMNYHVVPRDIKADLTELFQNRFADQLTWSELGSQEAQDILDKKDEPSSSVEASSAQSPKRASPISKEQRKILTPKGKGARKKLFDEGSKSAPTKLSAASPGGMVECDLGSAEGKNMNKSNALDSVIQTRSRRRKASAFTESENPPLTGSETVKPDILLHHKKMESHISLLDQHSKEQRESLQQHQKLLEFERGKLREVEEEKERNLGRMRDLEISYSADKERLLERVRILETALHEKDQILTQQAVNGDLISNELEQERISVRQLQKELEQEREASSRMRKAQSDLVRVSRALDEETVLRDMREQQLREKETNFHGLQKTLADEQQARLRLEEELRQARETLAELERRLENERLLRETSRQDIQTKEETIREQLQLLQQERELKSGLEERVRNMQIHVDEERNRRITTERELTEERITLQQDRENLEREREIYQQRIRDSERTVSESEDRVRELQSAVAAAQEALAEYRRLEPRDWIIRRDEVMLSEKNLGVGAWGKVYEGTFRGCQVAVKQIHDLILSPHNRRLFEREMSIASRCRHPHLLQFIGATNDDGSPLFITELLDTDLRNVLTQRALHHEEVVCIALDVAKGLNYLHLNKPFPIIHRDISSSNVLLWRRDDCWRAKLSDYGAANFMRQYMTSNPGARIYAAPESQTSQQSPKVDVYSYGLLLCEMCIRELPVPQQIQDQIGLVTNGVLRELIMRCVARAPEARPTMNDVIFVLTQQAESLRAEGLVTLNGRTATL</sequence>
<feature type="region of interest" description="Disordered" evidence="5">
    <location>
        <begin position="157"/>
        <end position="202"/>
    </location>
</feature>
<evidence type="ECO:0000256" key="1">
    <source>
        <dbReference type="ARBA" id="ARBA00022741"/>
    </source>
</evidence>
<accession>A0ABN8LXS6</accession>
<dbReference type="PROSITE" id="PS00109">
    <property type="entry name" value="PROTEIN_KINASE_TYR"/>
    <property type="match status" value="1"/>
</dbReference>
<reference evidence="7 8" key="1">
    <citation type="submission" date="2022-05" db="EMBL/GenBank/DDBJ databases">
        <authorList>
            <consortium name="Genoscope - CEA"/>
            <person name="William W."/>
        </authorList>
    </citation>
    <scope>NUCLEOTIDE SEQUENCE [LARGE SCALE GENOMIC DNA]</scope>
</reference>
<evidence type="ECO:0000313" key="8">
    <source>
        <dbReference type="Proteomes" id="UP001159427"/>
    </source>
</evidence>
<feature type="binding site" evidence="3">
    <location>
        <position position="850"/>
    </location>
    <ligand>
        <name>ATP</name>
        <dbReference type="ChEBI" id="CHEBI:30616"/>
    </ligand>
</feature>
<evidence type="ECO:0000256" key="3">
    <source>
        <dbReference type="PROSITE-ProRule" id="PRU10141"/>
    </source>
</evidence>
<dbReference type="PROSITE" id="PS50011">
    <property type="entry name" value="PROTEIN_KINASE_DOM"/>
    <property type="match status" value="1"/>
</dbReference>
<gene>
    <name evidence="7" type="ORF">PEVE_00001000</name>
</gene>
<name>A0ABN8LXS6_9CNID</name>
<comment type="caution">
    <text evidence="7">The sequence shown here is derived from an EMBL/GenBank/DDBJ whole genome shotgun (WGS) entry which is preliminary data.</text>
</comment>
<dbReference type="EMBL" id="CALNXI010000105">
    <property type="protein sequence ID" value="CAH3019098.1"/>
    <property type="molecule type" value="Genomic_DNA"/>
</dbReference>
<dbReference type="InterPro" id="IPR008266">
    <property type="entry name" value="Tyr_kinase_AS"/>
</dbReference>
<feature type="coiled-coil region" evidence="4">
    <location>
        <begin position="653"/>
        <end position="810"/>
    </location>
</feature>
<evidence type="ECO:0000256" key="4">
    <source>
        <dbReference type="SAM" id="Coils"/>
    </source>
</evidence>
<feature type="compositionally biased region" description="Low complexity" evidence="5">
    <location>
        <begin position="386"/>
        <end position="397"/>
    </location>
</feature>
<dbReference type="Gene3D" id="3.30.200.20">
    <property type="entry name" value="Phosphorylase Kinase, domain 1"/>
    <property type="match status" value="1"/>
</dbReference>
<feature type="coiled-coil region" evidence="4">
    <location>
        <begin position="591"/>
        <end position="624"/>
    </location>
</feature>
<dbReference type="PROSITE" id="PS00107">
    <property type="entry name" value="PROTEIN_KINASE_ATP"/>
    <property type="match status" value="1"/>
</dbReference>
<dbReference type="InterPro" id="IPR051681">
    <property type="entry name" value="Ser/Thr_Kinases-Pseudokinases"/>
</dbReference>
<dbReference type="PANTHER" id="PTHR44329:SF298">
    <property type="entry name" value="MIXED LINEAGE KINASE DOMAIN-LIKE PROTEIN"/>
    <property type="match status" value="1"/>
</dbReference>
<dbReference type="Pfam" id="PF00069">
    <property type="entry name" value="Pkinase"/>
    <property type="match status" value="1"/>
</dbReference>
<keyword evidence="2 3" id="KW-0067">ATP-binding</keyword>
<dbReference type="InterPro" id="IPR000719">
    <property type="entry name" value="Prot_kinase_dom"/>
</dbReference>
<evidence type="ECO:0000259" key="6">
    <source>
        <dbReference type="PROSITE" id="PS50011"/>
    </source>
</evidence>
<evidence type="ECO:0000256" key="2">
    <source>
        <dbReference type="ARBA" id="ARBA00022840"/>
    </source>
</evidence>
<keyword evidence="4" id="KW-0175">Coiled coil</keyword>
<dbReference type="Proteomes" id="UP001159427">
    <property type="component" value="Unassembled WGS sequence"/>
</dbReference>
<feature type="domain" description="Protein kinase" evidence="6">
    <location>
        <begin position="823"/>
        <end position="1066"/>
    </location>
</feature>
<feature type="region of interest" description="Disordered" evidence="5">
    <location>
        <begin position="376"/>
        <end position="441"/>
    </location>
</feature>
<evidence type="ECO:0000313" key="7">
    <source>
        <dbReference type="EMBL" id="CAH3019098.1"/>
    </source>
</evidence>
<keyword evidence="8" id="KW-1185">Reference proteome</keyword>
<dbReference type="InterPro" id="IPR011009">
    <property type="entry name" value="Kinase-like_dom_sf"/>
</dbReference>
<proteinExistence type="predicted"/>
<dbReference type="PANTHER" id="PTHR44329">
    <property type="entry name" value="SERINE/THREONINE-PROTEIN KINASE TNNI3K-RELATED"/>
    <property type="match status" value="1"/>
</dbReference>
<feature type="region of interest" description="Disordered" evidence="5">
    <location>
        <begin position="29"/>
        <end position="54"/>
    </location>
</feature>